<dbReference type="CDD" id="cd00093">
    <property type="entry name" value="HTH_XRE"/>
    <property type="match status" value="1"/>
</dbReference>
<dbReference type="PANTHER" id="PTHR36511">
    <property type="entry name" value="MERR FAMILY BACTERIAL REGULATORY PROTEIN"/>
    <property type="match status" value="1"/>
</dbReference>
<feature type="domain" description="HTH cro/C1-type" evidence="4">
    <location>
        <begin position="47"/>
        <end position="90"/>
    </location>
</feature>
<comment type="caution">
    <text evidence="5">The sequence shown here is derived from an EMBL/GenBank/DDBJ whole genome shotgun (WGS) entry which is preliminary data.</text>
</comment>
<evidence type="ECO:0000256" key="2">
    <source>
        <dbReference type="ARBA" id="ARBA00023125"/>
    </source>
</evidence>
<organism evidence="5 6">
    <name type="scientific">Conservatibacter flavescens</name>
    <dbReference type="NCBI Taxonomy" id="28161"/>
    <lineage>
        <taxon>Bacteria</taxon>
        <taxon>Pseudomonadati</taxon>
        <taxon>Pseudomonadota</taxon>
        <taxon>Gammaproteobacteria</taxon>
        <taxon>Pasteurellales</taxon>
        <taxon>Pasteurellaceae</taxon>
        <taxon>Conservatibacter</taxon>
    </lineage>
</organism>
<dbReference type="GO" id="GO:0003677">
    <property type="term" value="F:DNA binding"/>
    <property type="evidence" value="ECO:0007669"/>
    <property type="project" value="UniProtKB-KW"/>
</dbReference>
<evidence type="ECO:0000259" key="4">
    <source>
        <dbReference type="PROSITE" id="PS50943"/>
    </source>
</evidence>
<evidence type="ECO:0000256" key="3">
    <source>
        <dbReference type="ARBA" id="ARBA00023163"/>
    </source>
</evidence>
<dbReference type="Gene3D" id="1.10.260.40">
    <property type="entry name" value="lambda repressor-like DNA-binding domains"/>
    <property type="match status" value="1"/>
</dbReference>
<dbReference type="Proteomes" id="UP000229329">
    <property type="component" value="Unassembled WGS sequence"/>
</dbReference>
<sequence>MASKNTALFDDLMEGLEAMKAHIEGKITLPSYTLTRPQKETITQQEIKAIREQLNLSQAVFALQLRASLKTYQGWEQGKSKPNPQAAFLIRLAQREPELFQQVALS</sequence>
<dbReference type="PANTHER" id="PTHR36511:SF3">
    <property type="entry name" value="ANTITOXIN HIGA-2"/>
    <property type="match status" value="1"/>
</dbReference>
<protein>
    <submittedName>
        <fullName evidence="5">Transcriptional regulator</fullName>
    </submittedName>
</protein>
<dbReference type="InterPro" id="IPR052359">
    <property type="entry name" value="HTH-type_reg/antitoxin"/>
</dbReference>
<evidence type="ECO:0000313" key="6">
    <source>
        <dbReference type="Proteomes" id="UP000229329"/>
    </source>
</evidence>
<name>A0A2M8S5K8_9PAST</name>
<dbReference type="SMART" id="SM00530">
    <property type="entry name" value="HTH_XRE"/>
    <property type="match status" value="1"/>
</dbReference>
<accession>A0A2M8S5K8</accession>
<proteinExistence type="predicted"/>
<evidence type="ECO:0000313" key="5">
    <source>
        <dbReference type="EMBL" id="PJG86439.1"/>
    </source>
</evidence>
<gene>
    <name evidence="5" type="ORF">CVP05_01105</name>
</gene>
<evidence type="ECO:0000256" key="1">
    <source>
        <dbReference type="ARBA" id="ARBA00023015"/>
    </source>
</evidence>
<dbReference type="PROSITE" id="PS50943">
    <property type="entry name" value="HTH_CROC1"/>
    <property type="match status" value="1"/>
</dbReference>
<dbReference type="InterPro" id="IPR010982">
    <property type="entry name" value="Lambda_DNA-bd_dom_sf"/>
</dbReference>
<dbReference type="AlphaFoldDB" id="A0A2M8S5K8"/>
<dbReference type="Pfam" id="PF01381">
    <property type="entry name" value="HTH_3"/>
    <property type="match status" value="1"/>
</dbReference>
<dbReference type="RefSeq" id="WP_100287715.1">
    <property type="nucleotide sequence ID" value="NZ_PHHA01000002.1"/>
</dbReference>
<keyword evidence="2" id="KW-0238">DNA-binding</keyword>
<reference evidence="5 6" key="1">
    <citation type="submission" date="2017-11" db="EMBL/GenBank/DDBJ databases">
        <title>Reclassification of Bisgaard taxon 7 as Conservatibacter flavescens gen. nov., sp. nov.</title>
        <authorList>
            <person name="Christensen H."/>
        </authorList>
    </citation>
    <scope>NUCLEOTIDE SEQUENCE [LARGE SCALE GENOMIC DNA]</scope>
    <source>
        <strain evidence="5 6">7_4</strain>
    </source>
</reference>
<keyword evidence="1" id="KW-0805">Transcription regulation</keyword>
<keyword evidence="6" id="KW-1185">Reference proteome</keyword>
<keyword evidence="3" id="KW-0804">Transcription</keyword>
<dbReference type="InterPro" id="IPR001387">
    <property type="entry name" value="Cro/C1-type_HTH"/>
</dbReference>
<dbReference type="SUPFAM" id="SSF47413">
    <property type="entry name" value="lambda repressor-like DNA-binding domains"/>
    <property type="match status" value="1"/>
</dbReference>
<dbReference type="OrthoDB" id="9799384at2"/>
<dbReference type="EMBL" id="PHHA01000002">
    <property type="protein sequence ID" value="PJG86439.1"/>
    <property type="molecule type" value="Genomic_DNA"/>
</dbReference>